<dbReference type="Pfam" id="PF00392">
    <property type="entry name" value="GntR"/>
    <property type="match status" value="1"/>
</dbReference>
<organism evidence="5 6">
    <name type="scientific">Leifsonia kafniensis</name>
    <dbReference type="NCBI Taxonomy" id="475957"/>
    <lineage>
        <taxon>Bacteria</taxon>
        <taxon>Bacillati</taxon>
        <taxon>Actinomycetota</taxon>
        <taxon>Actinomycetes</taxon>
        <taxon>Micrococcales</taxon>
        <taxon>Microbacteriaceae</taxon>
        <taxon>Leifsonia</taxon>
    </lineage>
</organism>
<protein>
    <submittedName>
        <fullName evidence="5">GntR family transcriptional regulator</fullName>
    </submittedName>
</protein>
<keyword evidence="1" id="KW-0805">Transcription regulation</keyword>
<accession>A0ABP7KYK1</accession>
<evidence type="ECO:0000313" key="5">
    <source>
        <dbReference type="EMBL" id="GAA3888986.1"/>
    </source>
</evidence>
<dbReference type="SUPFAM" id="SSF46785">
    <property type="entry name" value="Winged helix' DNA-binding domain"/>
    <property type="match status" value="1"/>
</dbReference>
<keyword evidence="3" id="KW-0804">Transcription</keyword>
<dbReference type="PANTHER" id="PTHR43537:SF45">
    <property type="entry name" value="GNTR FAMILY REGULATORY PROTEIN"/>
    <property type="match status" value="1"/>
</dbReference>
<dbReference type="RefSeq" id="WP_345068781.1">
    <property type="nucleotide sequence ID" value="NZ_BAABCN010000012.1"/>
</dbReference>
<evidence type="ECO:0000313" key="6">
    <source>
        <dbReference type="Proteomes" id="UP001501803"/>
    </source>
</evidence>
<dbReference type="Proteomes" id="UP001501803">
    <property type="component" value="Unassembled WGS sequence"/>
</dbReference>
<evidence type="ECO:0000256" key="3">
    <source>
        <dbReference type="ARBA" id="ARBA00023163"/>
    </source>
</evidence>
<dbReference type="SMART" id="SM00895">
    <property type="entry name" value="FCD"/>
    <property type="match status" value="1"/>
</dbReference>
<evidence type="ECO:0000256" key="1">
    <source>
        <dbReference type="ARBA" id="ARBA00023015"/>
    </source>
</evidence>
<sequence>MVTSSQTVQLYDRIRSAILDLDLAPGESITERGLEALFHASRTPVRAALMSLQSDGLVQRAGRGWIVAPIDLAEIRALAEWRESVETAAVRLAVLRASDASLNDLAANLNAARPTGDAEHGVQAGVQAGSDFHVELARLSHNQFMAHAIADAMTRLSRTRWLEVRTAEARERAWQEHCDVVDAVRARDADAAVRLVTEHIRGTNERLLEFLTAERRRLRGRGLSIVSGEVD</sequence>
<keyword evidence="6" id="KW-1185">Reference proteome</keyword>
<dbReference type="Pfam" id="PF07729">
    <property type="entry name" value="FCD"/>
    <property type="match status" value="1"/>
</dbReference>
<dbReference type="PANTHER" id="PTHR43537">
    <property type="entry name" value="TRANSCRIPTIONAL REGULATOR, GNTR FAMILY"/>
    <property type="match status" value="1"/>
</dbReference>
<evidence type="ECO:0000256" key="2">
    <source>
        <dbReference type="ARBA" id="ARBA00023125"/>
    </source>
</evidence>
<dbReference type="PROSITE" id="PS50949">
    <property type="entry name" value="HTH_GNTR"/>
    <property type="match status" value="1"/>
</dbReference>
<dbReference type="InterPro" id="IPR011711">
    <property type="entry name" value="GntR_C"/>
</dbReference>
<dbReference type="CDD" id="cd07377">
    <property type="entry name" value="WHTH_GntR"/>
    <property type="match status" value="1"/>
</dbReference>
<dbReference type="SUPFAM" id="SSF48008">
    <property type="entry name" value="GntR ligand-binding domain-like"/>
    <property type="match status" value="1"/>
</dbReference>
<proteinExistence type="predicted"/>
<dbReference type="Gene3D" id="1.20.120.530">
    <property type="entry name" value="GntR ligand-binding domain-like"/>
    <property type="match status" value="1"/>
</dbReference>
<evidence type="ECO:0000259" key="4">
    <source>
        <dbReference type="PROSITE" id="PS50949"/>
    </source>
</evidence>
<dbReference type="EMBL" id="BAABCN010000012">
    <property type="protein sequence ID" value="GAA3888986.1"/>
    <property type="molecule type" value="Genomic_DNA"/>
</dbReference>
<reference evidence="6" key="1">
    <citation type="journal article" date="2019" name="Int. J. Syst. Evol. Microbiol.">
        <title>The Global Catalogue of Microorganisms (GCM) 10K type strain sequencing project: providing services to taxonomists for standard genome sequencing and annotation.</title>
        <authorList>
            <consortium name="The Broad Institute Genomics Platform"/>
            <consortium name="The Broad Institute Genome Sequencing Center for Infectious Disease"/>
            <person name="Wu L."/>
            <person name="Ma J."/>
        </authorList>
    </citation>
    <scope>NUCLEOTIDE SEQUENCE [LARGE SCALE GENOMIC DNA]</scope>
    <source>
        <strain evidence="6">JCM 17021</strain>
    </source>
</reference>
<dbReference type="SMART" id="SM00345">
    <property type="entry name" value="HTH_GNTR"/>
    <property type="match status" value="1"/>
</dbReference>
<dbReference type="InterPro" id="IPR000524">
    <property type="entry name" value="Tscrpt_reg_HTH_GntR"/>
</dbReference>
<keyword evidence="2" id="KW-0238">DNA-binding</keyword>
<dbReference type="InterPro" id="IPR008920">
    <property type="entry name" value="TF_FadR/GntR_C"/>
</dbReference>
<dbReference type="InterPro" id="IPR036388">
    <property type="entry name" value="WH-like_DNA-bd_sf"/>
</dbReference>
<dbReference type="Gene3D" id="1.10.10.10">
    <property type="entry name" value="Winged helix-like DNA-binding domain superfamily/Winged helix DNA-binding domain"/>
    <property type="match status" value="1"/>
</dbReference>
<feature type="domain" description="HTH gntR-type" evidence="4">
    <location>
        <begin position="4"/>
        <end position="70"/>
    </location>
</feature>
<dbReference type="InterPro" id="IPR036390">
    <property type="entry name" value="WH_DNA-bd_sf"/>
</dbReference>
<comment type="caution">
    <text evidence="5">The sequence shown here is derived from an EMBL/GenBank/DDBJ whole genome shotgun (WGS) entry which is preliminary data.</text>
</comment>
<gene>
    <name evidence="5" type="ORF">GCM10022381_33500</name>
</gene>
<name>A0ABP7KYK1_9MICO</name>